<proteinExistence type="predicted"/>
<dbReference type="Pfam" id="PF20151">
    <property type="entry name" value="DUF6533"/>
    <property type="match status" value="1"/>
</dbReference>
<comment type="caution">
    <text evidence="2">The sequence shown here is derived from an EMBL/GenBank/DDBJ whole genome shotgun (WGS) entry which is preliminary data.</text>
</comment>
<evidence type="ECO:0000259" key="1">
    <source>
        <dbReference type="Pfam" id="PF20151"/>
    </source>
</evidence>
<evidence type="ECO:0000313" key="2">
    <source>
        <dbReference type="EMBL" id="GLB37231.1"/>
    </source>
</evidence>
<dbReference type="AlphaFoldDB" id="A0A9P3PKX2"/>
<organism evidence="2 3">
    <name type="scientific">Lyophyllum shimeji</name>
    <name type="common">Hon-shimeji</name>
    <name type="synonym">Tricholoma shimeji</name>
    <dbReference type="NCBI Taxonomy" id="47721"/>
    <lineage>
        <taxon>Eukaryota</taxon>
        <taxon>Fungi</taxon>
        <taxon>Dikarya</taxon>
        <taxon>Basidiomycota</taxon>
        <taxon>Agaricomycotina</taxon>
        <taxon>Agaricomycetes</taxon>
        <taxon>Agaricomycetidae</taxon>
        <taxon>Agaricales</taxon>
        <taxon>Tricholomatineae</taxon>
        <taxon>Lyophyllaceae</taxon>
        <taxon>Lyophyllum</taxon>
    </lineage>
</organism>
<sequence length="92" mass="10439">MASSPLPLEALKYISDLFHYTTVTRYLTASGLVLLVYDHILTLSTEISLIWSSPPSFSKYLFLLNRYLVPTALLLIAYEMNAFANPHLTDQE</sequence>
<dbReference type="EMBL" id="BRPK01000004">
    <property type="protein sequence ID" value="GLB37231.1"/>
    <property type="molecule type" value="Genomic_DNA"/>
</dbReference>
<name>A0A9P3PKX2_LYOSH</name>
<keyword evidence="3" id="KW-1185">Reference proteome</keyword>
<dbReference type="OrthoDB" id="3037019at2759"/>
<gene>
    <name evidence="2" type="ORF">LshimejAT787_0402820</name>
</gene>
<protein>
    <recommendedName>
        <fullName evidence="1">DUF6533 domain-containing protein</fullName>
    </recommendedName>
</protein>
<feature type="domain" description="DUF6533" evidence="1">
    <location>
        <begin position="26"/>
        <end position="70"/>
    </location>
</feature>
<reference evidence="2" key="1">
    <citation type="submission" date="2022-07" db="EMBL/GenBank/DDBJ databases">
        <title>The genome of Lyophyllum shimeji provides insight into the initial evolution of ectomycorrhizal fungal genome.</title>
        <authorList>
            <person name="Kobayashi Y."/>
            <person name="Shibata T."/>
            <person name="Hirakawa H."/>
            <person name="Shigenobu S."/>
            <person name="Nishiyama T."/>
            <person name="Yamada A."/>
            <person name="Hasebe M."/>
            <person name="Kawaguchi M."/>
        </authorList>
    </citation>
    <scope>NUCLEOTIDE SEQUENCE</scope>
    <source>
        <strain evidence="2">AT787</strain>
    </source>
</reference>
<dbReference type="Proteomes" id="UP001063166">
    <property type="component" value="Unassembled WGS sequence"/>
</dbReference>
<accession>A0A9P3PKX2</accession>
<evidence type="ECO:0000313" key="3">
    <source>
        <dbReference type="Proteomes" id="UP001063166"/>
    </source>
</evidence>
<dbReference type="InterPro" id="IPR045340">
    <property type="entry name" value="DUF6533"/>
</dbReference>